<protein>
    <submittedName>
        <fullName evidence="2">Uncharacterized protein</fullName>
    </submittedName>
</protein>
<dbReference type="EMBL" id="JAVRRA010011755">
    <property type="protein sequence ID" value="KAK5239844.1"/>
    <property type="molecule type" value="Genomic_DNA"/>
</dbReference>
<feature type="non-terminal residue" evidence="2">
    <location>
        <position position="114"/>
    </location>
</feature>
<dbReference type="Proteomes" id="UP001357485">
    <property type="component" value="Unassembled WGS sequence"/>
</dbReference>
<evidence type="ECO:0000313" key="3">
    <source>
        <dbReference type="Proteomes" id="UP001357485"/>
    </source>
</evidence>
<feature type="region of interest" description="Disordered" evidence="1">
    <location>
        <begin position="1"/>
        <end position="34"/>
    </location>
</feature>
<feature type="region of interest" description="Disordered" evidence="1">
    <location>
        <begin position="67"/>
        <end position="97"/>
    </location>
</feature>
<organism evidence="2 3">
    <name type="scientific">Cryomyces antarcticus</name>
    <dbReference type="NCBI Taxonomy" id="329879"/>
    <lineage>
        <taxon>Eukaryota</taxon>
        <taxon>Fungi</taxon>
        <taxon>Dikarya</taxon>
        <taxon>Ascomycota</taxon>
        <taxon>Pezizomycotina</taxon>
        <taxon>Dothideomycetes</taxon>
        <taxon>Dothideomycetes incertae sedis</taxon>
        <taxon>Cryomyces</taxon>
    </lineage>
</organism>
<feature type="non-terminal residue" evidence="2">
    <location>
        <position position="1"/>
    </location>
</feature>
<comment type="caution">
    <text evidence="2">The sequence shown here is derived from an EMBL/GenBank/DDBJ whole genome shotgun (WGS) entry which is preliminary data.</text>
</comment>
<keyword evidence="3" id="KW-1185">Reference proteome</keyword>
<proteinExistence type="predicted"/>
<accession>A0ABR0LSF9</accession>
<evidence type="ECO:0000256" key="1">
    <source>
        <dbReference type="SAM" id="MobiDB-lite"/>
    </source>
</evidence>
<gene>
    <name evidence="2" type="ORF">LTR16_011437</name>
</gene>
<sequence>CARKRAPSRPPTTPMTARGPKPTDALTRRRGRSRAGRAWSSLLLLLLLLVLELLACRVLARRVRAPELPALHSEQPVSRPEPDFQSPNPVSATRTRRIRRMRSCTVWSRRRGRV</sequence>
<evidence type="ECO:0000313" key="2">
    <source>
        <dbReference type="EMBL" id="KAK5239844.1"/>
    </source>
</evidence>
<reference evidence="2 3" key="1">
    <citation type="submission" date="2023-08" db="EMBL/GenBank/DDBJ databases">
        <title>Black Yeasts Isolated from many extreme environments.</title>
        <authorList>
            <person name="Coleine C."/>
            <person name="Stajich J.E."/>
            <person name="Selbmann L."/>
        </authorList>
    </citation>
    <scope>NUCLEOTIDE SEQUENCE [LARGE SCALE GENOMIC DNA]</scope>
    <source>
        <strain evidence="2 3">CCFEE 536</strain>
    </source>
</reference>
<name>A0ABR0LSF9_9PEZI</name>